<feature type="compositionally biased region" description="Basic residues" evidence="3">
    <location>
        <begin position="16"/>
        <end position="25"/>
    </location>
</feature>
<protein>
    <recommendedName>
        <fullName evidence="4">RRM domain-containing protein</fullName>
    </recommendedName>
</protein>
<dbReference type="SUPFAM" id="SSF54928">
    <property type="entry name" value="RNA-binding domain, RBD"/>
    <property type="match status" value="1"/>
</dbReference>
<dbReference type="Pfam" id="PF00076">
    <property type="entry name" value="RRM_1"/>
    <property type="match status" value="2"/>
</dbReference>
<proteinExistence type="predicted"/>
<organism evidence="5 6">
    <name type="scientific">Coemansia interrupta</name>
    <dbReference type="NCBI Taxonomy" id="1126814"/>
    <lineage>
        <taxon>Eukaryota</taxon>
        <taxon>Fungi</taxon>
        <taxon>Fungi incertae sedis</taxon>
        <taxon>Zoopagomycota</taxon>
        <taxon>Kickxellomycotina</taxon>
        <taxon>Kickxellomycetes</taxon>
        <taxon>Kickxellales</taxon>
        <taxon>Kickxellaceae</taxon>
        <taxon>Coemansia</taxon>
    </lineage>
</organism>
<dbReference type="OrthoDB" id="277802at2759"/>
<evidence type="ECO:0000313" key="6">
    <source>
        <dbReference type="Proteomes" id="UP001140172"/>
    </source>
</evidence>
<evidence type="ECO:0000259" key="4">
    <source>
        <dbReference type="PROSITE" id="PS50102"/>
    </source>
</evidence>
<dbReference type="EMBL" id="JANBUM010000088">
    <property type="protein sequence ID" value="KAJ2785406.1"/>
    <property type="molecule type" value="Genomic_DNA"/>
</dbReference>
<dbReference type="AlphaFoldDB" id="A0A9W8HP76"/>
<dbReference type="SMART" id="SM00360">
    <property type="entry name" value="RRM"/>
    <property type="match status" value="2"/>
</dbReference>
<dbReference type="FunFam" id="3.30.70.330:FF:000029">
    <property type="entry name" value="U2 small nuclear ribonucleoprotein B"/>
    <property type="match status" value="1"/>
</dbReference>
<feature type="domain" description="RRM" evidence="4">
    <location>
        <begin position="34"/>
        <end position="113"/>
    </location>
</feature>
<keyword evidence="6" id="KW-1185">Reference proteome</keyword>
<dbReference type="InterPro" id="IPR000504">
    <property type="entry name" value="RRM_dom"/>
</dbReference>
<reference evidence="5" key="1">
    <citation type="submission" date="2022-07" db="EMBL/GenBank/DDBJ databases">
        <title>Phylogenomic reconstructions and comparative analyses of Kickxellomycotina fungi.</title>
        <authorList>
            <person name="Reynolds N.K."/>
            <person name="Stajich J.E."/>
            <person name="Barry K."/>
            <person name="Grigoriev I.V."/>
            <person name="Crous P."/>
            <person name="Smith M.E."/>
        </authorList>
    </citation>
    <scope>NUCLEOTIDE SEQUENCE</scope>
    <source>
        <strain evidence="5">BCRC 34489</strain>
    </source>
</reference>
<comment type="caution">
    <text evidence="5">The sequence shown here is derived from an EMBL/GenBank/DDBJ whole genome shotgun (WGS) entry which is preliminary data.</text>
</comment>
<accession>A0A9W8HP76</accession>
<evidence type="ECO:0000256" key="3">
    <source>
        <dbReference type="SAM" id="MobiDB-lite"/>
    </source>
</evidence>
<dbReference type="GO" id="GO:0003723">
    <property type="term" value="F:RNA binding"/>
    <property type="evidence" value="ECO:0007669"/>
    <property type="project" value="UniProtKB-UniRule"/>
</dbReference>
<dbReference type="CDD" id="cd12246">
    <property type="entry name" value="RRM1_U1A_like"/>
    <property type="match status" value="1"/>
</dbReference>
<dbReference type="InterPro" id="IPR012677">
    <property type="entry name" value="Nucleotide-bd_a/b_plait_sf"/>
</dbReference>
<gene>
    <name evidence="5" type="ORF">GGI15_001922</name>
</gene>
<evidence type="ECO:0000256" key="2">
    <source>
        <dbReference type="PROSITE-ProRule" id="PRU00176"/>
    </source>
</evidence>
<evidence type="ECO:0000256" key="1">
    <source>
        <dbReference type="ARBA" id="ARBA00022884"/>
    </source>
</evidence>
<sequence>MFHHPPPPPPYFHSTHTPRKIRHPNRPPCVAPSKTLYVRNLSEKKSPRVLASALRALFETYGPVADVRVRRSLRMRGQAFVVFRDQAHATAAHAEVQGFVLFAKPMFIEFSRAPSDATVAAEGGDLDEFRRRRIADRDFRRRRIADRDARERAFAATHLASAAAAAVAPAAAPLAVLPAEVPNHILFLQALPKDVAVAEIEAAFAPFDGLVEVRWVAVKPDVAFVEFASDAHAAFAKSALASTLSLRDGAPPVSISFANR</sequence>
<feature type="compositionally biased region" description="Pro residues" evidence="3">
    <location>
        <begin position="1"/>
        <end position="11"/>
    </location>
</feature>
<dbReference type="PANTHER" id="PTHR10501">
    <property type="entry name" value="U1 SMALL NUCLEAR RIBONUCLEOPROTEIN A/U2 SMALL NUCLEAR RIBONUCLEOPROTEIN B"/>
    <property type="match status" value="1"/>
</dbReference>
<dbReference type="Gene3D" id="3.30.70.330">
    <property type="match status" value="2"/>
</dbReference>
<dbReference type="Proteomes" id="UP001140172">
    <property type="component" value="Unassembled WGS sequence"/>
</dbReference>
<feature type="region of interest" description="Disordered" evidence="3">
    <location>
        <begin position="1"/>
        <end position="26"/>
    </location>
</feature>
<dbReference type="PROSITE" id="PS50102">
    <property type="entry name" value="RRM"/>
    <property type="match status" value="1"/>
</dbReference>
<evidence type="ECO:0000313" key="5">
    <source>
        <dbReference type="EMBL" id="KAJ2785406.1"/>
    </source>
</evidence>
<keyword evidence="1 2" id="KW-0694">RNA-binding</keyword>
<name>A0A9W8HP76_9FUNG</name>
<dbReference type="InterPro" id="IPR035979">
    <property type="entry name" value="RBD_domain_sf"/>
</dbReference>
<dbReference type="CDD" id="cd12247">
    <property type="entry name" value="RRM2_U1A_like"/>
    <property type="match status" value="1"/>
</dbReference>